<dbReference type="InterPro" id="IPR001647">
    <property type="entry name" value="HTH_TetR"/>
</dbReference>
<dbReference type="Gene3D" id="1.10.357.10">
    <property type="entry name" value="Tetracycline Repressor, domain 2"/>
    <property type="match status" value="1"/>
</dbReference>
<keyword evidence="1 2" id="KW-0238">DNA-binding</keyword>
<accession>A0ABW5H3L2</accession>
<comment type="caution">
    <text evidence="4">The sequence shown here is derived from an EMBL/GenBank/DDBJ whole genome shotgun (WGS) entry which is preliminary data.</text>
</comment>
<reference evidence="5" key="1">
    <citation type="journal article" date="2019" name="Int. J. Syst. Evol. Microbiol.">
        <title>The Global Catalogue of Microorganisms (GCM) 10K type strain sequencing project: providing services to taxonomists for standard genome sequencing and annotation.</title>
        <authorList>
            <consortium name="The Broad Institute Genomics Platform"/>
            <consortium name="The Broad Institute Genome Sequencing Center for Infectious Disease"/>
            <person name="Wu L."/>
            <person name="Ma J."/>
        </authorList>
    </citation>
    <scope>NUCLEOTIDE SEQUENCE [LARGE SCALE GENOMIC DNA]</scope>
    <source>
        <strain evidence="5">CGMCC 4.7641</strain>
    </source>
</reference>
<dbReference type="PROSITE" id="PS50977">
    <property type="entry name" value="HTH_TETR_2"/>
    <property type="match status" value="1"/>
</dbReference>
<feature type="DNA-binding region" description="H-T-H motif" evidence="2">
    <location>
        <begin position="40"/>
        <end position="59"/>
    </location>
</feature>
<dbReference type="EMBL" id="JBHUKS010000006">
    <property type="protein sequence ID" value="MFD2467848.1"/>
    <property type="molecule type" value="Genomic_DNA"/>
</dbReference>
<keyword evidence="5" id="KW-1185">Reference proteome</keyword>
<protein>
    <submittedName>
        <fullName evidence="4">TetR/AcrR family transcriptional regulator</fullName>
    </submittedName>
</protein>
<evidence type="ECO:0000313" key="4">
    <source>
        <dbReference type="EMBL" id="MFD2467848.1"/>
    </source>
</evidence>
<dbReference type="SUPFAM" id="SSF46689">
    <property type="entry name" value="Homeodomain-like"/>
    <property type="match status" value="1"/>
</dbReference>
<gene>
    <name evidence="4" type="ORF">ACFSVL_10610</name>
</gene>
<proteinExistence type="predicted"/>
<evidence type="ECO:0000256" key="2">
    <source>
        <dbReference type="PROSITE-ProRule" id="PRU00335"/>
    </source>
</evidence>
<dbReference type="RefSeq" id="WP_378302942.1">
    <property type="nucleotide sequence ID" value="NZ_JBHUKS010000006.1"/>
</dbReference>
<evidence type="ECO:0000256" key="1">
    <source>
        <dbReference type="ARBA" id="ARBA00023125"/>
    </source>
</evidence>
<sequence>MNSARPYRMRARAEAAEDTRRRVFDAAAGLLRQRLRADIRLEDVATGAGVTVQTVLRVAGSKAELFRVAFEHILAEIAGQLQGAEPGDVDAAVRTWFDHYEQFGDVVVRTLADETDPAVGPIVEVGRAKHRQRVDHVLGPLLANRAADERARVLDALVCASDVYTWKLLRRDFGRSRADAEAAMRLMIESIAGSRR</sequence>
<dbReference type="InterPro" id="IPR009057">
    <property type="entry name" value="Homeodomain-like_sf"/>
</dbReference>
<organism evidence="4 5">
    <name type="scientific">Amycolatopsis silviterrae</name>
    <dbReference type="NCBI Taxonomy" id="1656914"/>
    <lineage>
        <taxon>Bacteria</taxon>
        <taxon>Bacillati</taxon>
        <taxon>Actinomycetota</taxon>
        <taxon>Actinomycetes</taxon>
        <taxon>Pseudonocardiales</taxon>
        <taxon>Pseudonocardiaceae</taxon>
        <taxon>Amycolatopsis</taxon>
    </lineage>
</organism>
<name>A0ABW5H3L2_9PSEU</name>
<evidence type="ECO:0000313" key="5">
    <source>
        <dbReference type="Proteomes" id="UP001597483"/>
    </source>
</evidence>
<dbReference type="Proteomes" id="UP001597483">
    <property type="component" value="Unassembled WGS sequence"/>
</dbReference>
<evidence type="ECO:0000259" key="3">
    <source>
        <dbReference type="PROSITE" id="PS50977"/>
    </source>
</evidence>
<feature type="domain" description="HTH tetR-type" evidence="3">
    <location>
        <begin position="17"/>
        <end position="77"/>
    </location>
</feature>